<proteinExistence type="predicted"/>
<dbReference type="EMBL" id="CP054705">
    <property type="protein sequence ID" value="QQK78303.1"/>
    <property type="molecule type" value="Genomic_DNA"/>
</dbReference>
<gene>
    <name evidence="1" type="ORF">HUG15_12075</name>
</gene>
<organism evidence="1 2">
    <name type="scientific">Salicibibacter cibarius</name>
    <dbReference type="NCBI Taxonomy" id="2743000"/>
    <lineage>
        <taxon>Bacteria</taxon>
        <taxon>Bacillati</taxon>
        <taxon>Bacillota</taxon>
        <taxon>Bacilli</taxon>
        <taxon>Bacillales</taxon>
        <taxon>Bacillaceae</taxon>
        <taxon>Salicibibacter</taxon>
    </lineage>
</organism>
<dbReference type="Proteomes" id="UP000595823">
    <property type="component" value="Chromosome"/>
</dbReference>
<dbReference type="KEGG" id="scia:HUG15_12075"/>
<accession>A0A7T7CDS2</accession>
<evidence type="ECO:0008006" key="3">
    <source>
        <dbReference type="Google" id="ProtNLM"/>
    </source>
</evidence>
<evidence type="ECO:0000313" key="2">
    <source>
        <dbReference type="Proteomes" id="UP000595823"/>
    </source>
</evidence>
<dbReference type="AlphaFoldDB" id="A0A7T7CDS2"/>
<name>A0A7T7CDS2_9BACI</name>
<keyword evidence="2" id="KW-1185">Reference proteome</keyword>
<evidence type="ECO:0000313" key="1">
    <source>
        <dbReference type="EMBL" id="QQK78303.1"/>
    </source>
</evidence>
<reference evidence="1 2" key="1">
    <citation type="submission" date="2020-06" db="EMBL/GenBank/DDBJ databases">
        <title>Genomic analysis of Salicibibacter sp. NKC5-3.</title>
        <authorList>
            <person name="Oh Y.J."/>
        </authorList>
    </citation>
    <scope>NUCLEOTIDE SEQUENCE [LARGE SCALE GENOMIC DNA]</scope>
    <source>
        <strain evidence="1 2">NKC5-3</strain>
    </source>
</reference>
<protein>
    <recommendedName>
        <fullName evidence="3">YneQ</fullName>
    </recommendedName>
</protein>
<sequence length="102" mass="12052">MAFGIDKHELKKWKARAKAGEISVITHYWVDDRFPDCDSVTKVACGDYPKLVQWGKAYGLKEKWIHERGELSHFDLFGNHQRRVLLAEGLYDQWKRFRNDAE</sequence>